<evidence type="ECO:0000256" key="1">
    <source>
        <dbReference type="SAM" id="MobiDB-lite"/>
    </source>
</evidence>
<dbReference type="InterPro" id="IPR029058">
    <property type="entry name" value="AB_hydrolase_fold"/>
</dbReference>
<evidence type="ECO:0000313" key="5">
    <source>
        <dbReference type="Proteomes" id="UP001472866"/>
    </source>
</evidence>
<dbReference type="CDD" id="cd00519">
    <property type="entry name" value="Lipase_3"/>
    <property type="match status" value="1"/>
</dbReference>
<evidence type="ECO:0000313" key="3">
    <source>
        <dbReference type="EMBL" id="CAE0186978.1"/>
    </source>
</evidence>
<feature type="domain" description="Fungal lipase-type" evidence="2">
    <location>
        <begin position="398"/>
        <end position="547"/>
    </location>
</feature>
<feature type="region of interest" description="Disordered" evidence="1">
    <location>
        <begin position="1"/>
        <end position="110"/>
    </location>
</feature>
<dbReference type="GO" id="GO:0006629">
    <property type="term" value="P:lipid metabolic process"/>
    <property type="evidence" value="ECO:0007669"/>
    <property type="project" value="InterPro"/>
</dbReference>
<feature type="compositionally biased region" description="Low complexity" evidence="1">
    <location>
        <begin position="1"/>
        <end position="14"/>
    </location>
</feature>
<dbReference type="InterPro" id="IPR002921">
    <property type="entry name" value="Fungal_lipase-type"/>
</dbReference>
<dbReference type="InterPro" id="IPR043367">
    <property type="entry name" value="PLIP1/2/3"/>
</dbReference>
<dbReference type="GO" id="GO:0008970">
    <property type="term" value="F:phospholipase A1 activity"/>
    <property type="evidence" value="ECO:0007669"/>
    <property type="project" value="InterPro"/>
</dbReference>
<dbReference type="AlphaFoldDB" id="A0A7S3C5W1"/>
<feature type="compositionally biased region" description="Polar residues" evidence="1">
    <location>
        <begin position="68"/>
        <end position="79"/>
    </location>
</feature>
<evidence type="ECO:0000313" key="4">
    <source>
        <dbReference type="EMBL" id="WZN66857.1"/>
    </source>
</evidence>
<dbReference type="SUPFAM" id="SSF53474">
    <property type="entry name" value="alpha/beta-Hydrolases"/>
    <property type="match status" value="1"/>
</dbReference>
<evidence type="ECO:0000259" key="2">
    <source>
        <dbReference type="Pfam" id="PF01764"/>
    </source>
</evidence>
<dbReference type="EMBL" id="CP151516">
    <property type="protein sequence ID" value="WZN66857.1"/>
    <property type="molecule type" value="Genomic_DNA"/>
</dbReference>
<gene>
    <name evidence="3" type="ORF">CROS1456_LOCUS43</name>
    <name evidence="4" type="ORF">HKI87_16g84280</name>
</gene>
<organism evidence="3">
    <name type="scientific">Chloropicon roscoffensis</name>
    <dbReference type="NCBI Taxonomy" id="1461544"/>
    <lineage>
        <taxon>Eukaryota</taxon>
        <taxon>Viridiplantae</taxon>
        <taxon>Chlorophyta</taxon>
        <taxon>Chloropicophyceae</taxon>
        <taxon>Chloropicales</taxon>
        <taxon>Chloropicaceae</taxon>
        <taxon>Chloropicon</taxon>
    </lineage>
</organism>
<reference evidence="4 5" key="2">
    <citation type="submission" date="2024-03" db="EMBL/GenBank/DDBJ databases">
        <title>Complete genome sequence of the green alga Chloropicon roscoffensis RCC1871.</title>
        <authorList>
            <person name="Lemieux C."/>
            <person name="Pombert J.-F."/>
            <person name="Otis C."/>
            <person name="Turmel M."/>
        </authorList>
    </citation>
    <scope>NUCLEOTIDE SEQUENCE [LARGE SCALE GENOMIC DNA]</scope>
    <source>
        <strain evidence="4 5">RCC1871</strain>
    </source>
</reference>
<name>A0A7S3C5W1_9CHLO</name>
<dbReference type="EMBL" id="HBHZ01000052">
    <property type="protein sequence ID" value="CAE0186978.1"/>
    <property type="molecule type" value="Transcribed_RNA"/>
</dbReference>
<sequence length="712" mass="76465">MLESGAGAARRGSAVLGVPRRASAGPAGLSCTVSRRSSTSSTPPAMSRRPSGPSRYTADLARLRASLFSPNGPESSGSEATGGKKQSRRGAETTRNKAAANVEPFQVEGEAGRGPVTLAKSLGSMAVEGSKSAVRLLGLGARAVAAQAVSLSSLDEQDLSAALADTEAEQQQQQRRQVSVKSFLKDVSQDTELLRNFRFMSSMSERAYYTGTLTAQDTRLRWNLELVQTSEDYKAAMSELSGPSREEVFEVADGMGVCPALGEEIAQRQRQEMEAAAVDLEKAYGGLGLEQDAPEEEGEGAALAFEDHGDPGRGIEGSGAKAQGVVEIALDTAKGLASFVAKGLNPQGSDASAEASDAETAKGGAKSSATARPRQDNDPCEWIVCDTIESSSGRPTRYIALQGSDSVDHWVTNLSFDPVDFEGGDLNVKVHAGIYKAAEKLLSQLMPAIEEHLEEHGDNARLVFTGHSLGGAIASCLVMMLVHRGMVSRESVGGVYTIGCPAFLSEHCSDKNAGDNTRLLRRLDLPSSTFRHLCMHRDIVPRAFACDYTIITNILGRMETFRDHGCLKGDKEKNYAPSMYEHVGDIYFLQPDKDYLQFARPEGDSPMLPEGPGIWKMVEPPKSLKLAMDTMNRISSSLQNEWAFGDSLELYTYASDMNHAIDEIFNNPHPVETLKRTQAYGHEGGVSRYHKPKNYTRAIGVLLAGKGGSGEA</sequence>
<dbReference type="Proteomes" id="UP001472866">
    <property type="component" value="Chromosome 16"/>
</dbReference>
<accession>A0A7S3C5W1</accession>
<feature type="region of interest" description="Disordered" evidence="1">
    <location>
        <begin position="345"/>
        <end position="376"/>
    </location>
</feature>
<protein>
    <submittedName>
        <fullName evidence="4">Phospholipase A1</fullName>
    </submittedName>
</protein>
<keyword evidence="5" id="KW-1185">Reference proteome</keyword>
<dbReference type="PANTHER" id="PTHR46483">
    <property type="entry name" value="PHOSPHOLIPASE A1 PLIP2, CHLOROPLASTIC"/>
    <property type="match status" value="1"/>
</dbReference>
<proteinExistence type="predicted"/>
<feature type="compositionally biased region" description="Low complexity" evidence="1">
    <location>
        <begin position="30"/>
        <end position="51"/>
    </location>
</feature>
<reference evidence="3" key="1">
    <citation type="submission" date="2021-01" db="EMBL/GenBank/DDBJ databases">
        <authorList>
            <person name="Corre E."/>
            <person name="Pelletier E."/>
            <person name="Niang G."/>
            <person name="Scheremetjew M."/>
            <person name="Finn R."/>
            <person name="Kale V."/>
            <person name="Holt S."/>
            <person name="Cochrane G."/>
            <person name="Meng A."/>
            <person name="Brown T."/>
            <person name="Cohen L."/>
        </authorList>
    </citation>
    <scope>NUCLEOTIDE SEQUENCE</scope>
    <source>
        <strain evidence="3">RCC1871</strain>
    </source>
</reference>
<dbReference type="PANTHER" id="PTHR46483:SF4">
    <property type="entry name" value="PHOSPHOLIPASE A1 PLIP2, CHLOROPLASTIC"/>
    <property type="match status" value="1"/>
</dbReference>
<dbReference type="Gene3D" id="3.40.50.1820">
    <property type="entry name" value="alpha/beta hydrolase"/>
    <property type="match status" value="1"/>
</dbReference>
<dbReference type="Pfam" id="PF01764">
    <property type="entry name" value="Lipase_3"/>
    <property type="match status" value="1"/>
</dbReference>